<keyword evidence="3" id="KW-1185">Reference proteome</keyword>
<dbReference type="Proteomes" id="UP001187192">
    <property type="component" value="Unassembled WGS sequence"/>
</dbReference>
<evidence type="ECO:0000256" key="1">
    <source>
        <dbReference type="SAM" id="MobiDB-lite"/>
    </source>
</evidence>
<sequence>MEEMSPAVAVPFGVGNSVCENPSIANNHLDITRLKLMTDTAGLLSDSAPKVSSEKLEGGEEDCDCSGLDNEVSV</sequence>
<evidence type="ECO:0000313" key="3">
    <source>
        <dbReference type="Proteomes" id="UP001187192"/>
    </source>
</evidence>
<protein>
    <submittedName>
        <fullName evidence="2">Uncharacterized protein</fullName>
    </submittedName>
</protein>
<dbReference type="EMBL" id="BTGU01016356">
    <property type="protein sequence ID" value="GMN70939.1"/>
    <property type="molecule type" value="Genomic_DNA"/>
</dbReference>
<comment type="caution">
    <text evidence="2">The sequence shown here is derived from an EMBL/GenBank/DDBJ whole genome shotgun (WGS) entry which is preliminary data.</text>
</comment>
<feature type="region of interest" description="Disordered" evidence="1">
    <location>
        <begin position="48"/>
        <end position="74"/>
    </location>
</feature>
<proteinExistence type="predicted"/>
<evidence type="ECO:0000313" key="2">
    <source>
        <dbReference type="EMBL" id="GMN70939.1"/>
    </source>
</evidence>
<feature type="non-terminal residue" evidence="2">
    <location>
        <position position="74"/>
    </location>
</feature>
<accession>A0AA88JED4</accession>
<name>A0AA88JED4_FICCA</name>
<organism evidence="2 3">
    <name type="scientific">Ficus carica</name>
    <name type="common">Common fig</name>
    <dbReference type="NCBI Taxonomy" id="3494"/>
    <lineage>
        <taxon>Eukaryota</taxon>
        <taxon>Viridiplantae</taxon>
        <taxon>Streptophyta</taxon>
        <taxon>Embryophyta</taxon>
        <taxon>Tracheophyta</taxon>
        <taxon>Spermatophyta</taxon>
        <taxon>Magnoliopsida</taxon>
        <taxon>eudicotyledons</taxon>
        <taxon>Gunneridae</taxon>
        <taxon>Pentapetalae</taxon>
        <taxon>rosids</taxon>
        <taxon>fabids</taxon>
        <taxon>Rosales</taxon>
        <taxon>Moraceae</taxon>
        <taxon>Ficeae</taxon>
        <taxon>Ficus</taxon>
    </lineage>
</organism>
<dbReference type="AlphaFoldDB" id="A0AA88JED4"/>
<gene>
    <name evidence="2" type="ORF">TIFTF001_055105</name>
</gene>
<reference evidence="2" key="1">
    <citation type="submission" date="2023-07" db="EMBL/GenBank/DDBJ databases">
        <title>draft genome sequence of fig (Ficus carica).</title>
        <authorList>
            <person name="Takahashi T."/>
            <person name="Nishimura K."/>
        </authorList>
    </citation>
    <scope>NUCLEOTIDE SEQUENCE</scope>
</reference>